<evidence type="ECO:0000313" key="2">
    <source>
        <dbReference type="Proteomes" id="UP000094329"/>
    </source>
</evidence>
<dbReference type="RefSeq" id="WP_069312014.1">
    <property type="nucleotide sequence ID" value="NZ_MDTU01000001.1"/>
</dbReference>
<proteinExistence type="predicted"/>
<dbReference type="PANTHER" id="PTHR35566">
    <property type="entry name" value="BLR3599 PROTEIN"/>
    <property type="match status" value="1"/>
</dbReference>
<evidence type="ECO:0008006" key="3">
    <source>
        <dbReference type="Google" id="ProtNLM"/>
    </source>
</evidence>
<organism evidence="1 2">
    <name type="scientific">Piscirickettsia litoralis</name>
    <dbReference type="NCBI Taxonomy" id="1891921"/>
    <lineage>
        <taxon>Bacteria</taxon>
        <taxon>Pseudomonadati</taxon>
        <taxon>Pseudomonadota</taxon>
        <taxon>Gammaproteobacteria</taxon>
        <taxon>Thiotrichales</taxon>
        <taxon>Piscirickettsiaceae</taxon>
        <taxon>Piscirickettsia</taxon>
    </lineage>
</organism>
<reference evidence="1 2" key="1">
    <citation type="submission" date="2016-08" db="EMBL/GenBank/DDBJ databases">
        <title>Draft genome sequence of Candidatus Piscirickettsia litoralis, from seawater.</title>
        <authorList>
            <person name="Wan X."/>
            <person name="Lee A.J."/>
            <person name="Hou S."/>
            <person name="Donachie S.P."/>
        </authorList>
    </citation>
    <scope>NUCLEOTIDE SEQUENCE [LARGE SCALE GENOMIC DNA]</scope>
    <source>
        <strain evidence="1 2">Y2</strain>
    </source>
</reference>
<dbReference type="NCBIfam" id="TIGR03353">
    <property type="entry name" value="VI_chp_4"/>
    <property type="match status" value="1"/>
</dbReference>
<gene>
    <name evidence="1" type="ORF">BGC07_03780</name>
</gene>
<keyword evidence="2" id="KW-1185">Reference proteome</keyword>
<dbReference type="InterPro" id="IPR010263">
    <property type="entry name" value="T6SS_TssK"/>
</dbReference>
<name>A0ABX3A3J7_9GAMM</name>
<dbReference type="Pfam" id="PF05936">
    <property type="entry name" value="T6SS_VasE"/>
    <property type="match status" value="1"/>
</dbReference>
<sequence>MKKIYFPPSIRFIKTTLTQQFFYQLDSLLVELEESLKLSLASSIDGLKSVKAQQCLKSVYLLIQHIAGLNNNIKTHPYYLHEKINQLYLDTCFYFDIIPEQLSDYLHHKLYNTLMQPIEKIKSLFNHDNERIIYLDFKNQDGHLICQNLPDSIYQASHAYILVQKQNAHDHINLSQIKLASLSRLSLTYKLSLPGLPIKKLANLPFQHGFGANVDFYQIDFGLEWDNIMKEQAVCFYDHPDFSETKFYLYFITHG</sequence>
<accession>A0ABX3A3J7</accession>
<protein>
    <recommendedName>
        <fullName evidence="3">Type VI secretion system baseplate subunit TssK</fullName>
    </recommendedName>
</protein>
<evidence type="ECO:0000313" key="1">
    <source>
        <dbReference type="EMBL" id="ODN42216.1"/>
    </source>
</evidence>
<comment type="caution">
    <text evidence="1">The sequence shown here is derived from an EMBL/GenBank/DDBJ whole genome shotgun (WGS) entry which is preliminary data.</text>
</comment>
<dbReference type="EMBL" id="MDTU01000001">
    <property type="protein sequence ID" value="ODN42216.1"/>
    <property type="molecule type" value="Genomic_DNA"/>
</dbReference>
<dbReference type="Proteomes" id="UP000094329">
    <property type="component" value="Unassembled WGS sequence"/>
</dbReference>
<dbReference type="PANTHER" id="PTHR35566:SF1">
    <property type="entry name" value="TYPE VI SECRETION SYSTEM BASEPLATE COMPONENT TSSK1"/>
    <property type="match status" value="1"/>
</dbReference>